<dbReference type="RefSeq" id="WP_181585003.1">
    <property type="nucleotide sequence ID" value="NZ_CP059399.1"/>
</dbReference>
<feature type="transmembrane region" description="Helical" evidence="1">
    <location>
        <begin position="25"/>
        <end position="45"/>
    </location>
</feature>
<dbReference type="KEGG" id="nhu:H0264_17780"/>
<protein>
    <submittedName>
        <fullName evidence="2">Uncharacterized protein</fullName>
    </submittedName>
</protein>
<dbReference type="AlphaFoldDB" id="A0A7D6ZNA3"/>
<evidence type="ECO:0000313" key="2">
    <source>
        <dbReference type="EMBL" id="QLY33840.1"/>
    </source>
</evidence>
<dbReference type="Proteomes" id="UP000515512">
    <property type="component" value="Chromosome"/>
</dbReference>
<keyword evidence="3" id="KW-1185">Reference proteome</keyword>
<sequence>MYTLLFLLILLCVVAVIRNWPRGYAMALCSATLALTVLAFLPHVVGRPFGIEL</sequence>
<gene>
    <name evidence="2" type="ORF">H0264_17780</name>
</gene>
<name>A0A7D6ZNA3_9NOCA</name>
<keyword evidence="1" id="KW-0812">Transmembrane</keyword>
<organism evidence="2 3">
    <name type="scientific">Nocardia huaxiensis</name>
    <dbReference type="NCBI Taxonomy" id="2755382"/>
    <lineage>
        <taxon>Bacteria</taxon>
        <taxon>Bacillati</taxon>
        <taxon>Actinomycetota</taxon>
        <taxon>Actinomycetes</taxon>
        <taxon>Mycobacteriales</taxon>
        <taxon>Nocardiaceae</taxon>
        <taxon>Nocardia</taxon>
    </lineage>
</organism>
<dbReference type="EMBL" id="CP059399">
    <property type="protein sequence ID" value="QLY33840.1"/>
    <property type="molecule type" value="Genomic_DNA"/>
</dbReference>
<proteinExistence type="predicted"/>
<evidence type="ECO:0000313" key="3">
    <source>
        <dbReference type="Proteomes" id="UP000515512"/>
    </source>
</evidence>
<evidence type="ECO:0000256" key="1">
    <source>
        <dbReference type="SAM" id="Phobius"/>
    </source>
</evidence>
<reference evidence="2 3" key="1">
    <citation type="submission" date="2020-07" db="EMBL/GenBank/DDBJ databases">
        <authorList>
            <person name="Zhuang K."/>
            <person name="Ran Y."/>
        </authorList>
    </citation>
    <scope>NUCLEOTIDE SEQUENCE [LARGE SCALE GENOMIC DNA]</scope>
    <source>
        <strain evidence="2 3">WCH-YHL-001</strain>
    </source>
</reference>
<accession>A0A7D6ZNA3</accession>
<keyword evidence="1" id="KW-0472">Membrane</keyword>
<keyword evidence="1" id="KW-1133">Transmembrane helix</keyword>